<evidence type="ECO:0000313" key="7">
    <source>
        <dbReference type="Proteomes" id="UP001551695"/>
    </source>
</evidence>
<evidence type="ECO:0000313" key="6">
    <source>
        <dbReference type="EMBL" id="MEV0712187.1"/>
    </source>
</evidence>
<dbReference type="InterPro" id="IPR009057">
    <property type="entry name" value="Homeodomain-like_sf"/>
</dbReference>
<evidence type="ECO:0000256" key="1">
    <source>
        <dbReference type="ARBA" id="ARBA00023015"/>
    </source>
</evidence>
<dbReference type="Gene3D" id="1.10.357.10">
    <property type="entry name" value="Tetracycline Repressor, domain 2"/>
    <property type="match status" value="1"/>
</dbReference>
<keyword evidence="2 4" id="KW-0238">DNA-binding</keyword>
<dbReference type="InterPro" id="IPR001647">
    <property type="entry name" value="HTH_TetR"/>
</dbReference>
<dbReference type="RefSeq" id="WP_109530695.1">
    <property type="nucleotide sequence ID" value="NZ_JBFAKC010000019.1"/>
</dbReference>
<accession>A0ABV3G3C5</accession>
<dbReference type="PROSITE" id="PS50977">
    <property type="entry name" value="HTH_TETR_2"/>
    <property type="match status" value="1"/>
</dbReference>
<reference evidence="6 7" key="1">
    <citation type="submission" date="2024-06" db="EMBL/GenBank/DDBJ databases">
        <title>The Natural Products Discovery Center: Release of the First 8490 Sequenced Strains for Exploring Actinobacteria Biosynthetic Diversity.</title>
        <authorList>
            <person name="Kalkreuter E."/>
            <person name="Kautsar S.A."/>
            <person name="Yang D."/>
            <person name="Bader C.D."/>
            <person name="Teijaro C.N."/>
            <person name="Fluegel L."/>
            <person name="Davis C.M."/>
            <person name="Simpson J.R."/>
            <person name="Lauterbach L."/>
            <person name="Steele A.D."/>
            <person name="Gui C."/>
            <person name="Meng S."/>
            <person name="Li G."/>
            <person name="Viehrig K."/>
            <person name="Ye F."/>
            <person name="Su P."/>
            <person name="Kiefer A.F."/>
            <person name="Nichols A."/>
            <person name="Cepeda A.J."/>
            <person name="Yan W."/>
            <person name="Fan B."/>
            <person name="Jiang Y."/>
            <person name="Adhikari A."/>
            <person name="Zheng C.-J."/>
            <person name="Schuster L."/>
            <person name="Cowan T.M."/>
            <person name="Smanski M.J."/>
            <person name="Chevrette M.G."/>
            <person name="De Carvalho L.P.S."/>
            <person name="Shen B."/>
        </authorList>
    </citation>
    <scope>NUCLEOTIDE SEQUENCE [LARGE SCALE GENOMIC DNA]</scope>
    <source>
        <strain evidence="6 7">NPDC050403</strain>
    </source>
</reference>
<dbReference type="PRINTS" id="PR00455">
    <property type="entry name" value="HTHTETR"/>
</dbReference>
<comment type="caution">
    <text evidence="6">The sequence shown here is derived from an EMBL/GenBank/DDBJ whole genome shotgun (WGS) entry which is preliminary data.</text>
</comment>
<evidence type="ECO:0000259" key="5">
    <source>
        <dbReference type="PROSITE" id="PS50977"/>
    </source>
</evidence>
<keyword evidence="3" id="KW-0804">Transcription</keyword>
<dbReference type="InterPro" id="IPR050109">
    <property type="entry name" value="HTH-type_TetR-like_transc_reg"/>
</dbReference>
<keyword evidence="7" id="KW-1185">Reference proteome</keyword>
<dbReference type="Pfam" id="PF00440">
    <property type="entry name" value="TetR_N"/>
    <property type="match status" value="1"/>
</dbReference>
<proteinExistence type="predicted"/>
<dbReference type="PANTHER" id="PTHR30055:SF234">
    <property type="entry name" value="HTH-TYPE TRANSCRIPTIONAL REGULATOR BETI"/>
    <property type="match status" value="1"/>
</dbReference>
<evidence type="ECO:0000256" key="3">
    <source>
        <dbReference type="ARBA" id="ARBA00023163"/>
    </source>
</evidence>
<dbReference type="EMBL" id="JBFAKC010000019">
    <property type="protein sequence ID" value="MEV0712187.1"/>
    <property type="molecule type" value="Genomic_DNA"/>
</dbReference>
<dbReference type="Proteomes" id="UP001551695">
    <property type="component" value="Unassembled WGS sequence"/>
</dbReference>
<sequence length="198" mass="22334">MTSPRRFGAPDAKNRTVLLDAAEQLMLDEGYAAVTSRAVARKAGLKYQLVYYYFRTMDDLLLEVFTRRAEEGLARQAVALASPNPLRALWEFNTEAAAAALTMEFAALANHRKVIRAALTEYSNRFREAEMTALREFMEKYDAQEKTWPAEVVVVALSGVSRFLMLEESLGVRGGHAETMEFVEQRLRQMDEPSSTTP</sequence>
<evidence type="ECO:0000256" key="2">
    <source>
        <dbReference type="ARBA" id="ARBA00023125"/>
    </source>
</evidence>
<feature type="domain" description="HTH tetR-type" evidence="5">
    <location>
        <begin position="12"/>
        <end position="72"/>
    </location>
</feature>
<keyword evidence="1" id="KW-0805">Transcription regulation</keyword>
<protein>
    <submittedName>
        <fullName evidence="6">Helix-turn-helix domain-containing protein</fullName>
    </submittedName>
</protein>
<gene>
    <name evidence="6" type="ORF">AB0I48_31965</name>
</gene>
<evidence type="ECO:0000256" key="4">
    <source>
        <dbReference type="PROSITE-ProRule" id="PRU00335"/>
    </source>
</evidence>
<feature type="DNA-binding region" description="H-T-H motif" evidence="4">
    <location>
        <begin position="35"/>
        <end position="54"/>
    </location>
</feature>
<organism evidence="6 7">
    <name type="scientific">Nocardia aurea</name>
    <dbReference type="NCBI Taxonomy" id="2144174"/>
    <lineage>
        <taxon>Bacteria</taxon>
        <taxon>Bacillati</taxon>
        <taxon>Actinomycetota</taxon>
        <taxon>Actinomycetes</taxon>
        <taxon>Mycobacteriales</taxon>
        <taxon>Nocardiaceae</taxon>
        <taxon>Nocardia</taxon>
    </lineage>
</organism>
<name>A0ABV3G3C5_9NOCA</name>
<dbReference type="SUPFAM" id="SSF46689">
    <property type="entry name" value="Homeodomain-like"/>
    <property type="match status" value="1"/>
</dbReference>
<dbReference type="PANTHER" id="PTHR30055">
    <property type="entry name" value="HTH-TYPE TRANSCRIPTIONAL REGULATOR RUTR"/>
    <property type="match status" value="1"/>
</dbReference>